<name>A0A4R1H8P1_9GAMM</name>
<dbReference type="AlphaFoldDB" id="A0A4R1H8P1"/>
<gene>
    <name evidence="1" type="ORF">DFR30_1472</name>
</gene>
<keyword evidence="2" id="KW-1185">Reference proteome</keyword>
<dbReference type="OrthoDB" id="5979319at2"/>
<dbReference type="Proteomes" id="UP000295707">
    <property type="component" value="Unassembled WGS sequence"/>
</dbReference>
<protein>
    <submittedName>
        <fullName evidence="1">Uncharacterized protein (PEP-CTERM system associated)</fullName>
    </submittedName>
</protein>
<evidence type="ECO:0000313" key="2">
    <source>
        <dbReference type="Proteomes" id="UP000295707"/>
    </source>
</evidence>
<proteinExistence type="predicted"/>
<evidence type="ECO:0000313" key="1">
    <source>
        <dbReference type="EMBL" id="TCK18197.1"/>
    </source>
</evidence>
<reference evidence="1 2" key="1">
    <citation type="submission" date="2019-03" db="EMBL/GenBank/DDBJ databases">
        <title>Genomic Encyclopedia of Type Strains, Phase IV (KMG-IV): sequencing the most valuable type-strain genomes for metagenomic binning, comparative biology and taxonomic classification.</title>
        <authorList>
            <person name="Goeker M."/>
        </authorList>
    </citation>
    <scope>NUCLEOTIDE SEQUENCE [LARGE SCALE GENOMIC DNA]</scope>
    <source>
        <strain evidence="1 2">DSM 19610</strain>
    </source>
</reference>
<dbReference type="EMBL" id="SMFX01000001">
    <property type="protein sequence ID" value="TCK18197.1"/>
    <property type="molecule type" value="Genomic_DNA"/>
</dbReference>
<organism evidence="1 2">
    <name type="scientific">Thiogranum longum</name>
    <dbReference type="NCBI Taxonomy" id="1537524"/>
    <lineage>
        <taxon>Bacteria</taxon>
        <taxon>Pseudomonadati</taxon>
        <taxon>Pseudomonadota</taxon>
        <taxon>Gammaproteobacteria</taxon>
        <taxon>Chromatiales</taxon>
        <taxon>Ectothiorhodospiraceae</taxon>
        <taxon>Thiogranum</taxon>
    </lineage>
</organism>
<sequence>MRYQLKLKLPGLFLFAGTLLHIPVALALFEPGVGVGLQYTDNAGLTANNENDDLIALGYVGASLDQKSGPLDFRGTTSLTYENYTDNTFDDQYYFDLNATAGWEMIRDRLNVRLRDFFTQRLSNTIDRSTPNNIEDVNIFNVSPDLTVPVSKVQKLVINPEFSDFYFERSDIDNQQYSLSIDWLYDTSAVNQVGFGGVISKTDFEDEDNNPNFLAKNIHAIVSGRLARTKYKLNLGFTKFDRDKLEDRSAPTGSLDWALGLGGRSEASVYLASDLTDHSFTALDSAITPEHGDINNVQISSDVFRNNILRAVLLRKGATLKSKLWVELRDLDYKETPQDQEVLNLGFKFNYQMRRLVSSGLFGGYKRTERTEQNRTDKQYVVGGEIGYQISRELYALFKLQYQNKDSTDSVQEFSEFNGLVNLVYGYGEVARKKRSGSF</sequence>
<dbReference type="RefSeq" id="WP_132972019.1">
    <property type="nucleotide sequence ID" value="NZ_SMFX01000001.1"/>
</dbReference>
<comment type="caution">
    <text evidence="1">The sequence shown here is derived from an EMBL/GenBank/DDBJ whole genome shotgun (WGS) entry which is preliminary data.</text>
</comment>
<accession>A0A4R1H8P1</accession>